<dbReference type="EMBL" id="CP026111">
    <property type="protein sequence ID" value="AUT60017.1"/>
    <property type="molecule type" value="Genomic_DNA"/>
</dbReference>
<proteinExistence type="predicted"/>
<name>A0A2I8EK97_9BURK</name>
<dbReference type="KEGG" id="pter:C2L65_10700"/>
<dbReference type="RefSeq" id="WP_042316810.1">
    <property type="nucleotide sequence ID" value="NZ_CP026111.1"/>
</dbReference>
<accession>A0A2I8EK97</accession>
<reference evidence="2 3" key="1">
    <citation type="submission" date="2018-01" db="EMBL/GenBank/DDBJ databases">
        <title>Species boundaries and ecological features among Paraburkholderia terrae DSMZ17804T, P. hospita DSMZ17164T and P. caribensis DSMZ13236T.</title>
        <authorList>
            <person name="Pratama A.A."/>
        </authorList>
    </citation>
    <scope>NUCLEOTIDE SEQUENCE [LARGE SCALE GENOMIC DNA]</scope>
    <source>
        <strain evidence="2 3">DSM 17804</strain>
    </source>
</reference>
<keyword evidence="1" id="KW-0472">Membrane</keyword>
<keyword evidence="1" id="KW-0812">Transmembrane</keyword>
<feature type="transmembrane region" description="Helical" evidence="1">
    <location>
        <begin position="45"/>
        <end position="64"/>
    </location>
</feature>
<dbReference type="AlphaFoldDB" id="A0A2I8EK97"/>
<evidence type="ECO:0000256" key="1">
    <source>
        <dbReference type="SAM" id="Phobius"/>
    </source>
</evidence>
<gene>
    <name evidence="2" type="ORF">C2L65_10700</name>
</gene>
<keyword evidence="1" id="KW-1133">Transmembrane helix</keyword>
<organism evidence="2 3">
    <name type="scientific">Paraburkholderia terrae</name>
    <dbReference type="NCBI Taxonomy" id="311230"/>
    <lineage>
        <taxon>Bacteria</taxon>
        <taxon>Pseudomonadati</taxon>
        <taxon>Pseudomonadota</taxon>
        <taxon>Betaproteobacteria</taxon>
        <taxon>Burkholderiales</taxon>
        <taxon>Burkholderiaceae</taxon>
        <taxon>Paraburkholderia</taxon>
    </lineage>
</organism>
<dbReference type="Proteomes" id="UP000243502">
    <property type="component" value="Chromosome 1"/>
</dbReference>
<sequence>MLSFIVTLAMVGVMGVARVAAGLNTAVNSICSGSNATTDIETVRVLLFGVLAFALASALCLRASSVAPHRGDA</sequence>
<evidence type="ECO:0000313" key="3">
    <source>
        <dbReference type="Proteomes" id="UP000243502"/>
    </source>
</evidence>
<protein>
    <submittedName>
        <fullName evidence="2">Uncharacterized protein</fullName>
    </submittedName>
</protein>
<evidence type="ECO:0000313" key="2">
    <source>
        <dbReference type="EMBL" id="AUT60017.1"/>
    </source>
</evidence>